<dbReference type="AlphaFoldDB" id="A0A3B0TPJ4"/>
<evidence type="ECO:0000313" key="1">
    <source>
        <dbReference type="EMBL" id="VAW19888.1"/>
    </source>
</evidence>
<evidence type="ECO:0008006" key="2">
    <source>
        <dbReference type="Google" id="ProtNLM"/>
    </source>
</evidence>
<dbReference type="InterPro" id="IPR013424">
    <property type="entry name" value="Ice-binding_C"/>
</dbReference>
<sequence>EPVSVALFLIGGTPIALSLYRRRKFTV</sequence>
<accession>A0A3B0TPJ4</accession>
<feature type="non-terminal residue" evidence="1">
    <location>
        <position position="1"/>
    </location>
</feature>
<dbReference type="NCBIfam" id="TIGR02595">
    <property type="entry name" value="PEP_CTERM"/>
    <property type="match status" value="1"/>
</dbReference>
<name>A0A3B0TPJ4_9ZZZZ</name>
<reference evidence="1" key="1">
    <citation type="submission" date="2018-06" db="EMBL/GenBank/DDBJ databases">
        <authorList>
            <person name="Zhirakovskaya E."/>
        </authorList>
    </citation>
    <scope>NUCLEOTIDE SEQUENCE</scope>
</reference>
<dbReference type="EMBL" id="UOEN01000508">
    <property type="protein sequence ID" value="VAW19888.1"/>
    <property type="molecule type" value="Genomic_DNA"/>
</dbReference>
<gene>
    <name evidence="1" type="ORF">MNBD_BACTEROID05-628</name>
</gene>
<protein>
    <recommendedName>
        <fullName evidence="2">PEP-CTERM protein-sorting domain-containing protein</fullName>
    </recommendedName>
</protein>
<organism evidence="1">
    <name type="scientific">hydrothermal vent metagenome</name>
    <dbReference type="NCBI Taxonomy" id="652676"/>
    <lineage>
        <taxon>unclassified sequences</taxon>
        <taxon>metagenomes</taxon>
        <taxon>ecological metagenomes</taxon>
    </lineage>
</organism>
<proteinExistence type="predicted"/>